<evidence type="ECO:0000259" key="1">
    <source>
        <dbReference type="Pfam" id="PF01521"/>
    </source>
</evidence>
<evidence type="ECO:0000313" key="2">
    <source>
        <dbReference type="EMBL" id="KAB1442808.1"/>
    </source>
</evidence>
<dbReference type="InterPro" id="IPR000361">
    <property type="entry name" value="ATAP_core_dom"/>
</dbReference>
<dbReference type="Proteomes" id="UP000438699">
    <property type="component" value="Unassembled WGS sequence"/>
</dbReference>
<accession>A0A6N6N4V2</accession>
<gene>
    <name evidence="2" type="ORF">F8A88_00590</name>
</gene>
<dbReference type="AlphaFoldDB" id="A0A6N6N4V2"/>
<dbReference type="Gene3D" id="2.60.300.12">
    <property type="entry name" value="HesB-like domain"/>
    <property type="match status" value="1"/>
</dbReference>
<dbReference type="InterPro" id="IPR035903">
    <property type="entry name" value="HesB-like_dom_sf"/>
</dbReference>
<dbReference type="SUPFAM" id="SSF89360">
    <property type="entry name" value="HesB-like domain"/>
    <property type="match status" value="1"/>
</dbReference>
<dbReference type="Pfam" id="PF01521">
    <property type="entry name" value="Fe-S_biosyn"/>
    <property type="match status" value="1"/>
</dbReference>
<dbReference type="OrthoDB" id="5460919at2"/>
<reference evidence="2 3" key="1">
    <citation type="journal article" date="2017" name="Int. J. Syst. Evol. Microbiol.">
        <title>Desulfovibrio senegalensis sp. nov., a mesophilic sulfate reducer isolated from marine sediment.</title>
        <authorList>
            <person name="Thioye A."/>
            <person name="Gam Z.B.A."/>
            <person name="Mbengue M."/>
            <person name="Cayol J.L."/>
            <person name="Joseph-Bartoli M."/>
            <person name="Toure-Kane C."/>
            <person name="Labat M."/>
        </authorList>
    </citation>
    <scope>NUCLEOTIDE SEQUENCE [LARGE SCALE GENOMIC DNA]</scope>
    <source>
        <strain evidence="2 3">DSM 101509</strain>
    </source>
</reference>
<sequence>MIEVTNEAIAKLEEHFEGQDRAPIRVYAASGGCSGPMLGLALDEVKAGDASTEIQGFTFIAEEKLLEVVGDVNIHANEHGFQVASQNPLPGGGCDCNSGCGGCCS</sequence>
<protein>
    <submittedName>
        <fullName evidence="2">Heme biosynthesis protein HemY</fullName>
    </submittedName>
</protein>
<evidence type="ECO:0000313" key="3">
    <source>
        <dbReference type="Proteomes" id="UP000438699"/>
    </source>
</evidence>
<dbReference type="NCBIfam" id="NF038090">
    <property type="entry name" value="IscA_HesB_Se"/>
    <property type="match status" value="1"/>
</dbReference>
<proteinExistence type="predicted"/>
<name>A0A6N6N4V2_9BACT</name>
<comment type="caution">
    <text evidence="2">The sequence shown here is derived from an EMBL/GenBank/DDBJ whole genome shotgun (WGS) entry which is preliminary data.</text>
</comment>
<dbReference type="EMBL" id="WAIE01000001">
    <property type="protein sequence ID" value="KAB1442808.1"/>
    <property type="molecule type" value="Genomic_DNA"/>
</dbReference>
<dbReference type="RefSeq" id="WP_151148999.1">
    <property type="nucleotide sequence ID" value="NZ_WAIE01000001.1"/>
</dbReference>
<feature type="domain" description="Core" evidence="1">
    <location>
        <begin position="2"/>
        <end position="97"/>
    </location>
</feature>
<organism evidence="2 3">
    <name type="scientific">Pseudodesulfovibrio senegalensis</name>
    <dbReference type="NCBI Taxonomy" id="1721087"/>
    <lineage>
        <taxon>Bacteria</taxon>
        <taxon>Pseudomonadati</taxon>
        <taxon>Thermodesulfobacteriota</taxon>
        <taxon>Desulfovibrionia</taxon>
        <taxon>Desulfovibrionales</taxon>
        <taxon>Desulfovibrionaceae</taxon>
    </lineage>
</organism>
<keyword evidence="3" id="KW-1185">Reference proteome</keyword>